<dbReference type="AlphaFoldDB" id="A0ABD7HHI0"/>
<gene>
    <name evidence="1" type="ORF">D2E76_25110</name>
</gene>
<comment type="caution">
    <text evidence="1">The sequence shown here is derived from an EMBL/GenBank/DDBJ whole genome shotgun (WGS) entry which is preliminary data.</text>
</comment>
<dbReference type="RefSeq" id="WP_100472646.1">
    <property type="nucleotide sequence ID" value="NZ_CP029076.1"/>
</dbReference>
<protein>
    <submittedName>
        <fullName evidence="1">Uncharacterized protein</fullName>
    </submittedName>
</protein>
<name>A0ABD7HHI0_9MYCO</name>
<proteinExistence type="predicted"/>
<organism evidence="1 2">
    <name type="scientific">Mycobacteroides abscessus</name>
    <dbReference type="NCBI Taxonomy" id="36809"/>
    <lineage>
        <taxon>Bacteria</taxon>
        <taxon>Bacillati</taxon>
        <taxon>Actinomycetota</taxon>
        <taxon>Actinomycetes</taxon>
        <taxon>Mycobacteriales</taxon>
        <taxon>Mycobacteriaceae</taxon>
        <taxon>Mycobacteroides</taxon>
    </lineage>
</organism>
<dbReference type="Proteomes" id="UP000284557">
    <property type="component" value="Unassembled WGS sequence"/>
</dbReference>
<evidence type="ECO:0000313" key="2">
    <source>
        <dbReference type="Proteomes" id="UP000284557"/>
    </source>
</evidence>
<reference evidence="1 2" key="1">
    <citation type="submission" date="2018-08" db="EMBL/GenBank/DDBJ databases">
        <title>Linezolid Resistance in Mycobacterium abscessus: MIC Distribution and Comprehensive Investigation of Resistance Mechanisms.</title>
        <authorList>
            <person name="Ye M."/>
            <person name="Xu L."/>
            <person name="Zou Y."/>
            <person name="Li B."/>
            <person name="Guo Q."/>
            <person name="Zhang Y."/>
            <person name="Zhan M."/>
            <person name="Xu B."/>
            <person name="Yu F."/>
            <person name="Zhang Z."/>
            <person name="Chu H."/>
        </authorList>
    </citation>
    <scope>NUCLEOTIDE SEQUENCE [LARGE SCALE GENOMIC DNA]</scope>
    <source>
        <strain evidence="1 2">G143</strain>
    </source>
</reference>
<accession>A0ABD7HHI0</accession>
<dbReference type="EMBL" id="QXBN01000031">
    <property type="protein sequence ID" value="RIT29548.1"/>
    <property type="molecule type" value="Genomic_DNA"/>
</dbReference>
<evidence type="ECO:0000313" key="1">
    <source>
        <dbReference type="EMBL" id="RIT29548.1"/>
    </source>
</evidence>
<sequence length="144" mass="16698">MAIEFPIDDCPEVRDIMFTEESLSVAEGKLLSLYESFDAATDEQNIHTMMRYVYYVGETYRRAFEGSWAALPRSGGSEDDNIPVVDFPFRETLYKPTEAIQVALGRRTGNELSYLYPRTRKAYQAWLDEGRPERTYRGTLREDD</sequence>